<name>S7VXE8_TOXGG</name>
<organism evidence="2 3">
    <name type="scientific">Toxoplasma gondii (strain ATCC 50853 / GT1)</name>
    <dbReference type="NCBI Taxonomy" id="507601"/>
    <lineage>
        <taxon>Eukaryota</taxon>
        <taxon>Sar</taxon>
        <taxon>Alveolata</taxon>
        <taxon>Apicomplexa</taxon>
        <taxon>Conoidasida</taxon>
        <taxon>Coccidia</taxon>
        <taxon>Eucoccidiorida</taxon>
        <taxon>Eimeriorina</taxon>
        <taxon>Sarcocystidae</taxon>
        <taxon>Toxoplasma</taxon>
    </lineage>
</organism>
<proteinExistence type="predicted"/>
<comment type="caution">
    <text evidence="2">The sequence shown here is derived from an EMBL/GenBank/DDBJ whole genome shotgun (WGS) entry which is preliminary data.</text>
</comment>
<accession>S7VXE8</accession>
<evidence type="ECO:0000313" key="2">
    <source>
        <dbReference type="EMBL" id="EPR59654.1"/>
    </source>
</evidence>
<sequence length="225" mass="24584">MLVEERGCTVQRHERRTGGEQSRRGRTRIAASARCHNVENEGNREKVLTSEANAPFSFKQTSLLADSASRILSPLACESAAGASQCAGGKTLCKRARRGDLSEFGVTFLFKGEKVFPLFYVSWISVSPQISASSLLLLSDSSLSGFARRLTENRRRAEDLLLLSVSLASSPMLPFFPCGLAGVPAVAARRCLSTRRATKRRLSAGLVFPFYAFLRLSSSFSRLSL</sequence>
<gene>
    <name evidence="2" type="ORF">TGGT1_292325</name>
</gene>
<dbReference type="VEuPathDB" id="ToxoDB:TGGT1_292325"/>
<feature type="region of interest" description="Disordered" evidence="1">
    <location>
        <begin position="1"/>
        <end position="27"/>
    </location>
</feature>
<evidence type="ECO:0000313" key="3">
    <source>
        <dbReference type="Proteomes" id="UP000005641"/>
    </source>
</evidence>
<reference evidence="2 3" key="2">
    <citation type="submission" date="2013-05" db="EMBL/GenBank/DDBJ databases">
        <authorList>
            <person name="Sibley D."/>
            <person name="Venepally P."/>
            <person name="Karamycheva S."/>
            <person name="Hadjithomas M."/>
            <person name="Khan A."/>
            <person name="Brunk B."/>
            <person name="Roos D."/>
            <person name="Caler E."/>
            <person name="Lorenzi H."/>
        </authorList>
    </citation>
    <scope>NUCLEOTIDE SEQUENCE [LARGE SCALE GENOMIC DNA]</scope>
    <source>
        <strain evidence="2 3">GT1</strain>
    </source>
</reference>
<dbReference type="Proteomes" id="UP000005641">
    <property type="component" value="Unassembled WGS sequence"/>
</dbReference>
<dbReference type="AlphaFoldDB" id="S7VXE8"/>
<evidence type="ECO:0000256" key="1">
    <source>
        <dbReference type="SAM" id="MobiDB-lite"/>
    </source>
</evidence>
<protein>
    <submittedName>
        <fullName evidence="2">Uncharacterized protein</fullName>
    </submittedName>
</protein>
<reference evidence="2 3" key="1">
    <citation type="submission" date="2006-05" db="EMBL/GenBank/DDBJ databases">
        <authorList>
            <person name="Paulsen I."/>
        </authorList>
    </citation>
    <scope>NUCLEOTIDE SEQUENCE [LARGE SCALE GENOMIC DNA]</scope>
    <source>
        <strain evidence="2 3">GT1</strain>
    </source>
</reference>
<dbReference type="EMBL" id="AAQM03000211">
    <property type="protein sequence ID" value="EPR59654.1"/>
    <property type="molecule type" value="Genomic_DNA"/>
</dbReference>